<dbReference type="Pfam" id="PF05971">
    <property type="entry name" value="Methyltransf_10"/>
    <property type="match status" value="1"/>
</dbReference>
<dbReference type="GO" id="GO:0070475">
    <property type="term" value="P:rRNA base methylation"/>
    <property type="evidence" value="ECO:0007669"/>
    <property type="project" value="TreeGrafter"/>
</dbReference>
<dbReference type="GO" id="GO:0008168">
    <property type="term" value="F:methyltransferase activity"/>
    <property type="evidence" value="ECO:0007669"/>
    <property type="project" value="UniProtKB-UniRule"/>
</dbReference>
<dbReference type="InterPro" id="IPR010286">
    <property type="entry name" value="METTL16/RlmF"/>
</dbReference>
<keyword evidence="2 5" id="KW-0489">Methyltransferase</keyword>
<feature type="binding site" evidence="6">
    <location>
        <position position="81"/>
    </location>
    <ligand>
        <name>S-adenosyl-L-methionine</name>
        <dbReference type="ChEBI" id="CHEBI:59789"/>
    </ligand>
</feature>
<sequence length="561" mass="63082">MSVRRYIHPRNKYKTPPDYKKLAIKYPKFRQIAITDLAGRVRIDFQNEKSLRTLTETLLMHDFGLLVRIPPDKLNPTITLRMNYILWIEDLMNHLKLKMDKVTGIDIGTGATCIYALLLAKIYGCHMIGTEVDEASVEHARDCIQGNNLENLIKVITVNAGRIFKDVIESNDAYDFSMCNPPFFESADDDAERIAKALPPRNASTGNASELKTVGGEWAFVAQMIDESIELRDRIKVYSTMVGRKTDLMRLKQEIVSRGTTNVTWTEFCQGHTTRWGLAWSFLPRSVVDLTTAPVIRKSGKSIVQSVKNTLKKETSITFPIGDEFSCMDDLISFLTTTVKQLNVTLYRIPVCKDSFNGWMCRIVAKEKSWEHARRKRRLALRQTAPKRLDDGGGKCIEETVNDKDTSDAIAEGPNDTGQANKNSDATSTIITVEGNNAEGASDESSEEKVLDERIPVLTCKLCVETRSSECDEDDVFRIWMVYENGSGGLDALHSLRQYLINRLGVRGKILDNSSKDSKKQRRKKARKDVAGTSFAVPTARPRTVDEDSSRKGDTGSSDDR</sequence>
<dbReference type="EMBL" id="QOIP01000010">
    <property type="protein sequence ID" value="RLU17476.1"/>
    <property type="molecule type" value="Genomic_DNA"/>
</dbReference>
<dbReference type="InterPro" id="IPR029063">
    <property type="entry name" value="SAM-dependent_MTases_sf"/>
</dbReference>
<gene>
    <name evidence="8" type="ORF">DMN91_009711</name>
</gene>
<dbReference type="OrthoDB" id="514248at2759"/>
<evidence type="ECO:0000256" key="4">
    <source>
        <dbReference type="ARBA" id="ARBA00022691"/>
    </source>
</evidence>
<feature type="compositionally biased region" description="Polar residues" evidence="7">
    <location>
        <begin position="416"/>
        <end position="426"/>
    </location>
</feature>
<dbReference type="AlphaFoldDB" id="A0A3L8DAW4"/>
<comment type="caution">
    <text evidence="8">The sequence shown here is derived from an EMBL/GenBank/DDBJ whole genome shotgun (WGS) entry which is preliminary data.</text>
</comment>
<keyword evidence="3 5" id="KW-0808">Transferase</keyword>
<evidence type="ECO:0000256" key="2">
    <source>
        <dbReference type="ARBA" id="ARBA00022603"/>
    </source>
</evidence>
<feature type="binding site" evidence="6">
    <location>
        <position position="180"/>
    </location>
    <ligand>
        <name>S-adenosyl-L-methionine</name>
        <dbReference type="ChEBI" id="CHEBI:59789"/>
    </ligand>
</feature>
<dbReference type="GO" id="GO:0005634">
    <property type="term" value="C:nucleus"/>
    <property type="evidence" value="ECO:0007669"/>
    <property type="project" value="TreeGrafter"/>
</dbReference>
<evidence type="ECO:0000256" key="1">
    <source>
        <dbReference type="ARBA" id="ARBA00005878"/>
    </source>
</evidence>
<comment type="similarity">
    <text evidence="1 5">Belongs to the methyltransferase superfamily. METTL16/RlmF family.</text>
</comment>
<dbReference type="PANTHER" id="PTHR13393:SF0">
    <property type="entry name" value="RNA N6-ADENOSINE-METHYLTRANSFERASE METTL16"/>
    <property type="match status" value="1"/>
</dbReference>
<evidence type="ECO:0000256" key="5">
    <source>
        <dbReference type="PIRNR" id="PIRNR037350"/>
    </source>
</evidence>
<feature type="binding site" evidence="6">
    <location>
        <position position="131"/>
    </location>
    <ligand>
        <name>S-adenosyl-L-methionine</name>
        <dbReference type="ChEBI" id="CHEBI:59789"/>
    </ligand>
</feature>
<feature type="binding site" evidence="6">
    <location>
        <position position="108"/>
    </location>
    <ligand>
        <name>S-adenosyl-L-methionine</name>
        <dbReference type="ChEBI" id="CHEBI:59789"/>
    </ligand>
</feature>
<dbReference type="PIRSF" id="PIRSF037350">
    <property type="entry name" value="Mtase_ZK1128_prd"/>
    <property type="match status" value="1"/>
</dbReference>
<protein>
    <recommendedName>
        <fullName evidence="5">U6 small nuclear RNA (adenine-(43)-N(6))-methyltransferase</fullName>
        <ecNumber evidence="5">2.1.1.-</ecNumber>
    </recommendedName>
</protein>
<keyword evidence="4 6" id="KW-0949">S-adenosyl-L-methionine</keyword>
<evidence type="ECO:0000256" key="7">
    <source>
        <dbReference type="SAM" id="MobiDB-lite"/>
    </source>
</evidence>
<accession>A0A3L8DAW4</accession>
<evidence type="ECO:0000256" key="6">
    <source>
        <dbReference type="PIRSR" id="PIRSR037350-1"/>
    </source>
</evidence>
<dbReference type="InterPro" id="IPR017182">
    <property type="entry name" value="METTL16/PsiM"/>
</dbReference>
<feature type="compositionally biased region" description="Basic and acidic residues" evidence="7">
    <location>
        <begin position="543"/>
        <end position="561"/>
    </location>
</feature>
<evidence type="ECO:0000313" key="8">
    <source>
        <dbReference type="EMBL" id="RLU17476.1"/>
    </source>
</evidence>
<dbReference type="Gene3D" id="3.40.50.150">
    <property type="entry name" value="Vaccinia Virus protein VP39"/>
    <property type="match status" value="1"/>
</dbReference>
<reference evidence="8 9" key="1">
    <citation type="journal article" date="2018" name="Genome Res.">
        <title>The genomic architecture and molecular evolution of ant odorant receptors.</title>
        <authorList>
            <person name="McKenzie S.K."/>
            <person name="Kronauer D.J.C."/>
        </authorList>
    </citation>
    <scope>NUCLEOTIDE SEQUENCE [LARGE SCALE GENOMIC DNA]</scope>
    <source>
        <strain evidence="8">Clonal line C1</strain>
    </source>
</reference>
<dbReference type="EC" id="2.1.1.-" evidence="5"/>
<evidence type="ECO:0000256" key="3">
    <source>
        <dbReference type="ARBA" id="ARBA00022679"/>
    </source>
</evidence>
<organism evidence="8 9">
    <name type="scientific">Ooceraea biroi</name>
    <name type="common">Clonal raider ant</name>
    <name type="synonym">Cerapachys biroi</name>
    <dbReference type="NCBI Taxonomy" id="2015173"/>
    <lineage>
        <taxon>Eukaryota</taxon>
        <taxon>Metazoa</taxon>
        <taxon>Ecdysozoa</taxon>
        <taxon>Arthropoda</taxon>
        <taxon>Hexapoda</taxon>
        <taxon>Insecta</taxon>
        <taxon>Pterygota</taxon>
        <taxon>Neoptera</taxon>
        <taxon>Endopterygota</taxon>
        <taxon>Hymenoptera</taxon>
        <taxon>Apocrita</taxon>
        <taxon>Aculeata</taxon>
        <taxon>Formicoidea</taxon>
        <taxon>Formicidae</taxon>
        <taxon>Dorylinae</taxon>
        <taxon>Ooceraea</taxon>
    </lineage>
</organism>
<feature type="region of interest" description="Disordered" evidence="7">
    <location>
        <begin position="512"/>
        <end position="561"/>
    </location>
</feature>
<name>A0A3L8DAW4_OOCBI</name>
<feature type="region of interest" description="Disordered" evidence="7">
    <location>
        <begin position="403"/>
        <end position="426"/>
    </location>
</feature>
<dbReference type="CDD" id="cd02440">
    <property type="entry name" value="AdoMet_MTases"/>
    <property type="match status" value="1"/>
</dbReference>
<proteinExistence type="inferred from homology"/>
<dbReference type="PANTHER" id="PTHR13393">
    <property type="entry name" value="SAM-DEPENDENT METHYLTRANSFERASE"/>
    <property type="match status" value="1"/>
</dbReference>
<evidence type="ECO:0000313" key="9">
    <source>
        <dbReference type="Proteomes" id="UP000279307"/>
    </source>
</evidence>
<dbReference type="Proteomes" id="UP000279307">
    <property type="component" value="Chromosome 10"/>
</dbReference>
<dbReference type="SUPFAM" id="SSF53335">
    <property type="entry name" value="S-adenosyl-L-methionine-dependent methyltransferases"/>
    <property type="match status" value="1"/>
</dbReference>